<gene>
    <name evidence="1" type="ORF">HHU12_20435</name>
</gene>
<dbReference type="EMBL" id="JABANE010000062">
    <property type="protein sequence ID" value="NME70356.1"/>
    <property type="molecule type" value="Genomic_DNA"/>
</dbReference>
<accession>A0A7X9RX62</accession>
<evidence type="ECO:0000313" key="2">
    <source>
        <dbReference type="Proteomes" id="UP000576082"/>
    </source>
</evidence>
<dbReference type="RefSeq" id="WP_169658597.1">
    <property type="nucleotide sequence ID" value="NZ_JABANE010000062.1"/>
</dbReference>
<dbReference type="AlphaFoldDB" id="A0A7X9RX62"/>
<sequence>MKIRQLFFLTIATLLLASCQKEDSTMYVGAPKDLRYIGIGEYFCGEPFTTDQPSVFSGGEEVRFSLIDVKSDDYKGENLIENFRIHSGTGIITIRDFNDLTVGRYTVDVEVKNSMGSTTFTDVLDFTADQSIPQDIIYMPNIYSFYGDDLEVATSRPNVKGGGPYEFTLSNFSDVFAIDTEIGKVKLQQTYPIGEDDIEVFALDINVENALGSLSKRTAVIIEVIGKNVGRLFYNAISFLGSPTSYGLQNAINTNTYGVVEKEIDGEMYSTELEEGNNGPNYTGGLWRRAWSGVAFDFENEEGFVSEKIVKAYWSWNQESRADLVSDVIDLTTVNEEAYVDVTGFWRYTGGAQNVNQHLGVMVCKASDYNEEAPEQSNWLLLENDISEHLMMYTTAIINEKQLKAEGNHQVAIPAEFLGEEIRVALRADFFNPAVGGLARRFYIYQLQVRAK</sequence>
<dbReference type="Gene3D" id="2.60.40.2710">
    <property type="match status" value="1"/>
</dbReference>
<evidence type="ECO:0000313" key="1">
    <source>
        <dbReference type="EMBL" id="NME70356.1"/>
    </source>
</evidence>
<name>A0A7X9RX62_9BACT</name>
<protein>
    <submittedName>
        <fullName evidence="1">Uncharacterized protein</fullName>
    </submittedName>
</protein>
<dbReference type="PROSITE" id="PS51257">
    <property type="entry name" value="PROKAR_LIPOPROTEIN"/>
    <property type="match status" value="1"/>
</dbReference>
<dbReference type="Proteomes" id="UP000576082">
    <property type="component" value="Unassembled WGS sequence"/>
</dbReference>
<reference evidence="1 2" key="1">
    <citation type="submission" date="2020-04" db="EMBL/GenBank/DDBJ databases">
        <title>Flammeovirga sp. SR4, a novel species isolated from seawater.</title>
        <authorList>
            <person name="Wang X."/>
        </authorList>
    </citation>
    <scope>NUCLEOTIDE SEQUENCE [LARGE SCALE GENOMIC DNA]</scope>
    <source>
        <strain evidence="1 2">ATCC 23126</strain>
    </source>
</reference>
<organism evidence="1 2">
    <name type="scientific">Flammeovirga aprica JL-4</name>
    <dbReference type="NCBI Taxonomy" id="694437"/>
    <lineage>
        <taxon>Bacteria</taxon>
        <taxon>Pseudomonadati</taxon>
        <taxon>Bacteroidota</taxon>
        <taxon>Cytophagia</taxon>
        <taxon>Cytophagales</taxon>
        <taxon>Flammeovirgaceae</taxon>
        <taxon>Flammeovirga</taxon>
    </lineage>
</organism>
<comment type="caution">
    <text evidence="1">The sequence shown here is derived from an EMBL/GenBank/DDBJ whole genome shotgun (WGS) entry which is preliminary data.</text>
</comment>
<proteinExistence type="predicted"/>
<keyword evidence="2" id="KW-1185">Reference proteome</keyword>